<proteinExistence type="inferred from homology"/>
<keyword evidence="1 4" id="KW-0732">Signal</keyword>
<name>A0AAE1RQW1_9SOLA</name>
<accession>A0AAE1RQW1</accession>
<organism evidence="6 7">
    <name type="scientific">Anisodus tanguticus</name>
    <dbReference type="NCBI Taxonomy" id="243964"/>
    <lineage>
        <taxon>Eukaryota</taxon>
        <taxon>Viridiplantae</taxon>
        <taxon>Streptophyta</taxon>
        <taxon>Embryophyta</taxon>
        <taxon>Tracheophyta</taxon>
        <taxon>Spermatophyta</taxon>
        <taxon>Magnoliopsida</taxon>
        <taxon>eudicotyledons</taxon>
        <taxon>Gunneridae</taxon>
        <taxon>Pentapetalae</taxon>
        <taxon>asterids</taxon>
        <taxon>lamiids</taxon>
        <taxon>Solanales</taxon>
        <taxon>Solanaceae</taxon>
        <taxon>Solanoideae</taxon>
        <taxon>Hyoscyameae</taxon>
        <taxon>Anisodus</taxon>
    </lineage>
</organism>
<dbReference type="Gene3D" id="1.20.140.40">
    <property type="entry name" value="Invertase/pectin methylesterase inhibitor family protein"/>
    <property type="match status" value="1"/>
</dbReference>
<reference evidence="6" key="1">
    <citation type="submission" date="2023-12" db="EMBL/GenBank/DDBJ databases">
        <title>Genome assembly of Anisodus tanguticus.</title>
        <authorList>
            <person name="Wang Y.-J."/>
        </authorList>
    </citation>
    <scope>NUCLEOTIDE SEQUENCE</scope>
    <source>
        <strain evidence="6">KB-2021</strain>
        <tissue evidence="6">Leaf</tissue>
    </source>
</reference>
<dbReference type="Pfam" id="PF04043">
    <property type="entry name" value="PMEI"/>
    <property type="match status" value="1"/>
</dbReference>
<evidence type="ECO:0000313" key="6">
    <source>
        <dbReference type="EMBL" id="KAK4355564.1"/>
    </source>
</evidence>
<evidence type="ECO:0000256" key="1">
    <source>
        <dbReference type="ARBA" id="ARBA00022729"/>
    </source>
</evidence>
<dbReference type="SMART" id="SM00856">
    <property type="entry name" value="PMEI"/>
    <property type="match status" value="1"/>
</dbReference>
<evidence type="ECO:0000256" key="2">
    <source>
        <dbReference type="ARBA" id="ARBA00023157"/>
    </source>
</evidence>
<evidence type="ECO:0000256" key="3">
    <source>
        <dbReference type="ARBA" id="ARBA00038471"/>
    </source>
</evidence>
<comment type="caution">
    <text evidence="6">The sequence shown here is derived from an EMBL/GenBank/DDBJ whole genome shotgun (WGS) entry which is preliminary data.</text>
</comment>
<keyword evidence="2" id="KW-1015">Disulfide bond</keyword>
<dbReference type="NCBIfam" id="TIGR01614">
    <property type="entry name" value="PME_inhib"/>
    <property type="match status" value="1"/>
</dbReference>
<evidence type="ECO:0000313" key="7">
    <source>
        <dbReference type="Proteomes" id="UP001291623"/>
    </source>
</evidence>
<dbReference type="InterPro" id="IPR006501">
    <property type="entry name" value="Pectinesterase_inhib_dom"/>
</dbReference>
<evidence type="ECO:0000259" key="5">
    <source>
        <dbReference type="SMART" id="SM00856"/>
    </source>
</evidence>
<dbReference type="SUPFAM" id="SSF101148">
    <property type="entry name" value="Plant invertase/pectin methylesterase inhibitor"/>
    <property type="match status" value="1"/>
</dbReference>
<feature type="chain" id="PRO_5042018186" description="Pectinesterase inhibitor domain-containing protein" evidence="4">
    <location>
        <begin position="22"/>
        <end position="172"/>
    </location>
</feature>
<dbReference type="GO" id="GO:0004857">
    <property type="term" value="F:enzyme inhibitor activity"/>
    <property type="evidence" value="ECO:0007669"/>
    <property type="project" value="InterPro"/>
</dbReference>
<dbReference type="PANTHER" id="PTHR36710">
    <property type="entry name" value="PECTINESTERASE INHIBITOR-LIKE"/>
    <property type="match status" value="1"/>
</dbReference>
<feature type="signal peptide" evidence="4">
    <location>
        <begin position="1"/>
        <end position="21"/>
    </location>
</feature>
<dbReference type="InterPro" id="IPR052421">
    <property type="entry name" value="PCW_Enzyme_Inhibitor"/>
</dbReference>
<dbReference type="InterPro" id="IPR035513">
    <property type="entry name" value="Invertase/methylesterase_inhib"/>
</dbReference>
<keyword evidence="7" id="KW-1185">Reference proteome</keyword>
<evidence type="ECO:0000256" key="4">
    <source>
        <dbReference type="SAM" id="SignalP"/>
    </source>
</evidence>
<dbReference type="PANTHER" id="PTHR36710:SF18">
    <property type="entry name" value="PECTINESTERASE INHIBITOR 5-RELATED"/>
    <property type="match status" value="1"/>
</dbReference>
<gene>
    <name evidence="6" type="ORF">RND71_024535</name>
</gene>
<protein>
    <recommendedName>
        <fullName evidence="5">Pectinesterase inhibitor domain-containing protein</fullName>
    </recommendedName>
</protein>
<feature type="domain" description="Pectinesterase inhibitor" evidence="5">
    <location>
        <begin position="19"/>
        <end position="164"/>
    </location>
</feature>
<comment type="similarity">
    <text evidence="3">Belongs to the PMEI family.</text>
</comment>
<dbReference type="AlphaFoldDB" id="A0AAE1RQW1"/>
<dbReference type="EMBL" id="JAVYJV010000013">
    <property type="protein sequence ID" value="KAK4355564.1"/>
    <property type="molecule type" value="Genomic_DNA"/>
</dbReference>
<sequence length="172" mass="19365">MSYTPWVTIFLIFFLFLHTYADLIYDVCKQTRNNNLCINTLKSNVNSSSADAKGLAHIMIQAARDKAAHNLVYVRELMIQNSTNPDFEQCLQVCYEDYHLIVTAFIPNALQSLSSNSSFDAAVSILLSADQLSNCQDSNCVNLSSSLNDRCNEYADFAQLVVDVLRNVKNNY</sequence>
<dbReference type="Proteomes" id="UP001291623">
    <property type="component" value="Unassembled WGS sequence"/>
</dbReference>